<feature type="domain" description="Vacuolar protein sorting-associated protein 13 VPS13 adaptor binding" evidence="6">
    <location>
        <begin position="2146"/>
        <end position="2440"/>
    </location>
</feature>
<comment type="similarity">
    <text evidence="1">Belongs to the VPS13 family.</text>
</comment>
<evidence type="ECO:0000259" key="7">
    <source>
        <dbReference type="Pfam" id="PF25037"/>
    </source>
</evidence>
<feature type="transmembrane region" description="Helical" evidence="4">
    <location>
        <begin position="194"/>
        <end position="218"/>
    </location>
</feature>
<sequence length="3594" mass="402614">MFEGLVHRVLVGYLGRYFKNIQKEQLKLSLWNEEVLLENVDLIPEAFDYLQLPFSIKQGRVGRLSIKLSWKKIGWDHPIIIAVEDVFICLSQRDDQEWNLDAVERREFAAKKAQLAAAELSKLSKRICDNLKIPKLNGYERKAWLADHILQYNQAGKSFISYITAKVLDSIQLSIRNFHVQYDERQFDSVSLPYNLLVLFLFPIHLLSYYVILAQVLFGLRFSNLTVKQNLVGSFGAKMVGGQVNKTASIEGLEIYCTTSKGDIDSMGLDDADSKSWCSARHGGNDLDYLLQPLNVSVSLGVNRAGKLDSDLPQYSIRADLNDLALSLNEIQLQRILVLSDYLSTSGLREKYGRYRPWGCPLSRKQDGWQRLWWKYAQESILADVRLKLKKTSWRYLGQRLSFRRKYINLYQTKLEFLHQEQAIDEYIIKDLEQMEKESDIDDILSYRSVAELKLQEVLSTSLSSNMEVKGTHSFIEKSQNDERSSSKSRGWLNWISRGMLGAGGTDDSIQFSGVVSDEVVKDIYEATEFQPSFLSSGDVDANYKMFTCAMKFTVGCITATLQSKSYSKKIADLIFNELVIECKLWEELAMVVCHFRSGEMFDPCNKRAILKIGRSLTDGNVREDEPPSCRFQVDMSPKRDIELSVKVILQPLEVFCHIEFFQSLWELFTVLKSFEFQLERVLLSLNGIEDVRTRLLSKVEYILSSHKKLSWDVNVIDIIINAPWSKATPEEYILVLKLESLCYTSKFDVDSIASIIEEQSSIPKRFSSSISASNILRGFQVQDLYNYFEVKLNDIELILITPQHAHAISILEKFCASVTLASCIISDQSVLKQLEVYVNLSALNASFSPPIYESFVVFIAQMENLCSRSEPLLLKKPNSPDVITNQPGASGFGFSFSARLDLVSFCFDLANDGENSSELVLSLQGLDIWFSHTQYDECWVCTKALKIITSPLRGENDGHILCLSGKHLSSSSANHEDLGIGHGNRDGNLEQSLTEVCFLLHNEAYRRADTVVNKCTIGLNDIDFHCYPYIVGLLVGFYDKLSAYGSPFTSDNSFSPVTDAKSPGIMAGLEFERFGYSNFIETGSSDHASISLDNYPFVTLCKFASLDSLESSLHYPFADWRRLFNLRERKIKSTTFCLKNGFKTLYASPLMFTSVVDAIAAPVSISDANLLNIDINLCGVRVHFHDSSCIVGTVALPTLKSSLSIYEDSMDLLCSAEGLVLTSSWWTNNFQEFLWGPSLSNLSPILNLRLRKGKFGSFPSELEVSIGIQHVYCMLPPEFLAIIIGYFSLPDWSSNLSEQPMKMENKNHLVYKFEILDSTLILPVEHDNHQFLKIEIPQLYCSFIDKSAPNDAKMNIPPDYMVPAHKVATTNHCLNMFGRDLSLSLLSSREDEHGCLELDQDTGCGNITLIATLSADLWVWLPCDDKSCFESSSVSTCIMSRITDCQLIADDGHSLDGFEALLDVIDQFSSVDDQSKNFESDVFHFLRWKRSQKENCAVSPAASGTMSLEVRCSVDSLLVKLYHSGEGSTLPEPIAKIDVKFKCSASLVNEALMLLDLGFSSLALYSLPSSVMLAQCTGSSSASSALHFCFLKSVEAENELNFSLPSVSIWLHLFDWTGIIDLCNSYAKRRAENEVLQSSSMSSSKDLVDTPETVIYAVSQNSPQNISMPSSDVQMYVKQDSISLIVRSENIGLTVHFPVCAIETVPGEIQAATVQERRSQDVASNTAEGKNSKFITVTTHSRSTRLSMVGKIVTLKCSFQKALGTVGICEDESIIKWPLFETSQVVVSTEICNSQLESVNFNLGVQCDRLDVQLSHQVLCFWHGVRLDIPEAGASRSLFGHMDFKIQLRKISFLVSDERWSFGGPLLEIAMRNFLLHAIVTENSMESSVASDLEVNYNNIHKVLWEPFVEPWKFQINMIRKKEMTAHLNSSILTDIDVTSTMQLNLNCTESLIECFFRTHEMVNDAWHLGPNDPFENHRSSSSQLSSENVHEGSYAPYVLQNLTSLPLGYHVFKGPVNTDEFDFSEMKDAKSIQPGSSVPIYLNETPEEQLSRCGPAQSSDRLSEKQSNGAVHHFMSIQLEGMFQPSPPISMDLVGLTYFEVDFTKVLKRTEIDKTGNVSKYDMDLEENARFNTDGGFVVPVVFDVSVQRYTKLIRLYSTVILANATSVPLELRFDIPFGLSPKILDPIYPDQEFPLPLHLAEAGRMRWRPLGNSYLWSEVHDISNILSHESKIGFLRSFVCYPSHPSSDPFRCCISVQSFSLPSSKKLKKGSYNTFKQSVESVDGDQKESSNRFIHQVTLSAPLAVINYLTDEVSLAIESGGVTRTVLLSEVETSFHHIDPSYDLGMEFCIHGFRPSNLKFPRAETFSTMAKLSGTKFSLTETVSFDSDSSDGLLCVTVEKIMDAFSGARELYIYVPFLLYNCTGFPLNISECNSEMKGSHCTIPSCYVLVEDECLQGRKDGLSHLSFDQDSHSRAPHIVSSGSSSSKNNIFLSRRNTALHLGKSISKPLILSGSSGPFQEQPYKHDLVCQKASFDKCSSTDSIDTGRGEVKACMYSPHGVSSADEIMVRVSRHEYVMENASHSTWSRPFLLIPPSGSSTVFVPQSSSNSALIISVTSSDVAGSFAGRTQAIAFQPRYIISNVSSKKICYKQKGTDYSVRLGIGEHHHLHWKDTTRELLVSICFDEPGWEWSGSFLPDHLGDTQVKMRNNAGVLRMIRVEVQNANVSVKDEKIIGSLHGNSGTNLILLSDDDTGFMPYRIDNFSKERLRIYQQKCENFETVIHPYTSCAYAWDEPCFPHRLTVEVPGERVIGSYALDDLKVYIPVQLKTTAEKPERTLLLSVHAEGAIKVLSIVDSSFHVLKDFKDPSPPWFREKTKHEQKQKDVFYYKEKFSVAIPYIGVCLINSYPQELLFACAKNLSLNLLQSLDQQKISFQISSLQIDNQLQTTPYPVILSFSQEFRGSTVGQRVKDDIAKSKGDRVLQRSCEPILSLAVATWRKKDISLLSFEYISLRVANFRLELDQEVILRLLDFYKAVSSRFQSNVLPFSDPKHPPLLCDADFIHAETHEYIKTIDSHLLGINLSSLTKSQINSAALPSVVPIGAPWQHISFLDGRQKKIYVELFDLAPIKFTLRLVAKLYSLLLQLPIFGVMTKTTTYSVHSFSSAPWMLRNGILTSGESLIHRGLMALADVEGARIHLKQLRIEHQMASWESMQDILIRHYTRQLLHEMYKVFGSAGVIGNPMGFARSLGLGIRDFLSVPARSFLQSPSGLITGMAQGTTSLVSNTVYALSDAATQFSKAAQKGIVAFTFDDQSVARMEKQQKGAASHSNGVINEVLEGLTGLLQSPIKEAEKHGLPGVLSGIVFGVAGLVARPAASILEVTGKTAQSIRNRSRLYQMGPQFYRVRLPRPLSRELPMRPYSLEEAVGTSVLMEADVGLNLKNEVLVMCKSLKQGGKFAVVTERLVLTVSSPGLVDLGKPEFRGVPIDPEWLVESEISLDSVIHADAEEEVVHIVGTRSDAVWKQNQHQSKKGVLTQLKSWNNPISLPLSLTNLELASLNDAKELLQILLSMIAQGKERRPGSGYVLHRSNIM</sequence>
<dbReference type="InterPro" id="IPR026847">
    <property type="entry name" value="VPS13"/>
</dbReference>
<dbReference type="GO" id="GO:0045053">
    <property type="term" value="P:protein retention in Golgi apparatus"/>
    <property type="evidence" value="ECO:0007669"/>
    <property type="project" value="TreeGrafter"/>
</dbReference>
<keyword evidence="3" id="KW-0445">Lipid transport</keyword>
<dbReference type="Pfam" id="PF12624">
    <property type="entry name" value="VPS13_N"/>
    <property type="match status" value="1"/>
</dbReference>
<keyword evidence="9" id="KW-1185">Reference proteome</keyword>
<accession>A0A835MKF2</accession>
<evidence type="ECO:0000256" key="4">
    <source>
        <dbReference type="SAM" id="Phobius"/>
    </source>
</evidence>
<feature type="domain" description="Intermembrane lipid transfer protein VPS13-like C-terminal" evidence="7">
    <location>
        <begin position="3407"/>
        <end position="3472"/>
    </location>
</feature>
<comment type="caution">
    <text evidence="8">The sequence shown here is derived from an EMBL/GenBank/DDBJ whole genome shotgun (WGS) entry which is preliminary data.</text>
</comment>
<dbReference type="GO" id="GO:0006623">
    <property type="term" value="P:protein targeting to vacuole"/>
    <property type="evidence" value="ECO:0007669"/>
    <property type="project" value="TreeGrafter"/>
</dbReference>
<evidence type="ECO:0000256" key="3">
    <source>
        <dbReference type="ARBA" id="ARBA00023055"/>
    </source>
</evidence>
<dbReference type="PANTHER" id="PTHR16166">
    <property type="entry name" value="VACUOLAR PROTEIN SORTING-ASSOCIATED PROTEIN VPS13"/>
    <property type="match status" value="1"/>
</dbReference>
<protein>
    <recommendedName>
        <fullName evidence="10">Vacuolar protein sorting-associated protein</fullName>
    </recommendedName>
</protein>
<dbReference type="InterPro" id="IPR056748">
    <property type="entry name" value="VPS13-like_C"/>
</dbReference>
<keyword evidence="4" id="KW-0812">Transmembrane</keyword>
<dbReference type="InterPro" id="IPR026854">
    <property type="entry name" value="VPS13_N"/>
</dbReference>
<dbReference type="GO" id="GO:0006869">
    <property type="term" value="P:lipid transport"/>
    <property type="evidence" value="ECO:0007669"/>
    <property type="project" value="UniProtKB-KW"/>
</dbReference>
<evidence type="ECO:0000256" key="1">
    <source>
        <dbReference type="ARBA" id="ARBA00006545"/>
    </source>
</evidence>
<dbReference type="PANTHER" id="PTHR16166:SF143">
    <property type="entry name" value="PROTEIN SORTING-ASSOCIATED PROTEIN, PUTATIVE (DUF1162)-RELATED"/>
    <property type="match status" value="1"/>
</dbReference>
<dbReference type="InterPro" id="IPR009543">
    <property type="entry name" value="VPS13_VAB"/>
</dbReference>
<organism evidence="8 9">
    <name type="scientific">Salix dunnii</name>
    <dbReference type="NCBI Taxonomy" id="1413687"/>
    <lineage>
        <taxon>Eukaryota</taxon>
        <taxon>Viridiplantae</taxon>
        <taxon>Streptophyta</taxon>
        <taxon>Embryophyta</taxon>
        <taxon>Tracheophyta</taxon>
        <taxon>Spermatophyta</taxon>
        <taxon>Magnoliopsida</taxon>
        <taxon>eudicotyledons</taxon>
        <taxon>Gunneridae</taxon>
        <taxon>Pentapetalae</taxon>
        <taxon>rosids</taxon>
        <taxon>fabids</taxon>
        <taxon>Malpighiales</taxon>
        <taxon>Salicaceae</taxon>
        <taxon>Saliceae</taxon>
        <taxon>Salix</taxon>
    </lineage>
</organism>
<evidence type="ECO:0008006" key="10">
    <source>
        <dbReference type="Google" id="ProtNLM"/>
    </source>
</evidence>
<dbReference type="EMBL" id="JADGMS010000016">
    <property type="protein sequence ID" value="KAF9667114.1"/>
    <property type="molecule type" value="Genomic_DNA"/>
</dbReference>
<evidence type="ECO:0000313" key="8">
    <source>
        <dbReference type="EMBL" id="KAF9667114.1"/>
    </source>
</evidence>
<name>A0A835MKF2_9ROSI</name>
<evidence type="ECO:0000313" key="9">
    <source>
        <dbReference type="Proteomes" id="UP000657918"/>
    </source>
</evidence>
<feature type="domain" description="Chorein N-terminal" evidence="5">
    <location>
        <begin position="1"/>
        <end position="862"/>
    </location>
</feature>
<keyword evidence="2" id="KW-0813">Transport</keyword>
<evidence type="ECO:0000259" key="5">
    <source>
        <dbReference type="Pfam" id="PF12624"/>
    </source>
</evidence>
<dbReference type="Pfam" id="PF25037">
    <property type="entry name" value="VPS13_C"/>
    <property type="match status" value="1"/>
</dbReference>
<evidence type="ECO:0000259" key="6">
    <source>
        <dbReference type="Pfam" id="PF25036"/>
    </source>
</evidence>
<keyword evidence="4" id="KW-0472">Membrane</keyword>
<dbReference type="Pfam" id="PF25036">
    <property type="entry name" value="VPS13_VAB"/>
    <property type="match status" value="2"/>
</dbReference>
<dbReference type="OrthoDB" id="428159at2759"/>
<dbReference type="Proteomes" id="UP000657918">
    <property type="component" value="Chromosome 16"/>
</dbReference>
<feature type="domain" description="Vacuolar protein sorting-associated protein 13 VPS13 adaptor binding" evidence="6">
    <location>
        <begin position="2552"/>
        <end position="2798"/>
    </location>
</feature>
<evidence type="ECO:0000256" key="2">
    <source>
        <dbReference type="ARBA" id="ARBA00022448"/>
    </source>
</evidence>
<keyword evidence="4" id="KW-1133">Transmembrane helix</keyword>
<gene>
    <name evidence="8" type="ORF">SADUNF_Sadunf16G0299300</name>
</gene>
<reference evidence="8 9" key="1">
    <citation type="submission" date="2020-10" db="EMBL/GenBank/DDBJ databases">
        <title>Plant Genome Project.</title>
        <authorList>
            <person name="Zhang R.-G."/>
        </authorList>
    </citation>
    <scope>NUCLEOTIDE SEQUENCE [LARGE SCALE GENOMIC DNA]</scope>
    <source>
        <strain evidence="8">FAFU-HL-1</strain>
        <tissue evidence="8">Leaf</tissue>
    </source>
</reference>
<proteinExistence type="inferred from homology"/>